<evidence type="ECO:0000313" key="2">
    <source>
        <dbReference type="Proteomes" id="UP000249915"/>
    </source>
</evidence>
<protein>
    <submittedName>
        <fullName evidence="1">Uncharacterized protein</fullName>
    </submittedName>
</protein>
<dbReference type="EMBL" id="MASW01000002">
    <property type="protein sequence ID" value="PXY28208.1"/>
    <property type="molecule type" value="Genomic_DNA"/>
</dbReference>
<comment type="caution">
    <text evidence="1">The sequence shown here is derived from an EMBL/GenBank/DDBJ whole genome shotgun (WGS) entry which is preliminary data.</text>
</comment>
<accession>A0A2V4B498</accession>
<dbReference type="RefSeq" id="WP_112282216.1">
    <property type="nucleotide sequence ID" value="NZ_MASW01000002.1"/>
</dbReference>
<organism evidence="1 2">
    <name type="scientific">Prauserella muralis</name>
    <dbReference type="NCBI Taxonomy" id="588067"/>
    <lineage>
        <taxon>Bacteria</taxon>
        <taxon>Bacillati</taxon>
        <taxon>Actinomycetota</taxon>
        <taxon>Actinomycetes</taxon>
        <taxon>Pseudonocardiales</taxon>
        <taxon>Pseudonocardiaceae</taxon>
        <taxon>Prauserella</taxon>
    </lineage>
</organism>
<dbReference type="AlphaFoldDB" id="A0A2V4B498"/>
<keyword evidence="2" id="KW-1185">Reference proteome</keyword>
<evidence type="ECO:0000313" key="1">
    <source>
        <dbReference type="EMBL" id="PXY28208.1"/>
    </source>
</evidence>
<gene>
    <name evidence="1" type="ORF">BAY60_17940</name>
</gene>
<dbReference type="OrthoDB" id="3628932at2"/>
<proteinExistence type="predicted"/>
<reference evidence="1 2" key="1">
    <citation type="submission" date="2016-07" db="EMBL/GenBank/DDBJ databases">
        <title>Draft genome sequence of Prauserella muralis DSM 45305, isolated from a mould-covered wall in an indoor environment.</title>
        <authorList>
            <person name="Ruckert C."/>
            <person name="Albersmeier A."/>
            <person name="Jiang C.-L."/>
            <person name="Jiang Y."/>
            <person name="Kalinowski J."/>
            <person name="Schneider O."/>
            <person name="Winkler A."/>
            <person name="Zotchev S.B."/>
        </authorList>
    </citation>
    <scope>NUCLEOTIDE SEQUENCE [LARGE SCALE GENOMIC DNA]</scope>
    <source>
        <strain evidence="1 2">DSM 45305</strain>
    </source>
</reference>
<dbReference type="Proteomes" id="UP000249915">
    <property type="component" value="Unassembled WGS sequence"/>
</dbReference>
<sequence>MSAGADPLDDPRWEWVRAAARTPAPTPPGLVERVLRSVRGVRGTLLTEPLELEQDGGRLRVGERAVVVLARRRGAELAGEIGGVHVAAVALEPGGLDVLVTVRYGTPADEVAEALRRGLRDALVAEFGPVAPAVNVHITDVYGG</sequence>
<name>A0A2V4B498_9PSEU</name>